<keyword evidence="1 7" id="KW-0645">Protease</keyword>
<evidence type="ECO:0000256" key="1">
    <source>
        <dbReference type="ARBA" id="ARBA00022670"/>
    </source>
</evidence>
<dbReference type="InterPro" id="IPR006026">
    <property type="entry name" value="Peptidase_Metallo"/>
</dbReference>
<organism evidence="7 8">
    <name type="scientific">Phototrophicus methaneseepsis</name>
    <dbReference type="NCBI Taxonomy" id="2710758"/>
    <lineage>
        <taxon>Bacteria</taxon>
        <taxon>Bacillati</taxon>
        <taxon>Chloroflexota</taxon>
        <taxon>Candidatus Thermofontia</taxon>
        <taxon>Phototrophicales</taxon>
        <taxon>Phototrophicaceae</taxon>
        <taxon>Phototrophicus</taxon>
    </lineage>
</organism>
<keyword evidence="5" id="KW-0472">Membrane</keyword>
<name>A0A7S8IFJ2_9CHLR</name>
<evidence type="ECO:0000256" key="2">
    <source>
        <dbReference type="ARBA" id="ARBA00022723"/>
    </source>
</evidence>
<keyword evidence="7" id="KW-0482">Metalloprotease</keyword>
<dbReference type="RefSeq" id="WP_195171716.1">
    <property type="nucleotide sequence ID" value="NZ_CP062983.1"/>
</dbReference>
<evidence type="ECO:0000313" key="7">
    <source>
        <dbReference type="EMBL" id="QPC83652.1"/>
    </source>
</evidence>
<dbReference type="GO" id="GO:0006508">
    <property type="term" value="P:proteolysis"/>
    <property type="evidence" value="ECO:0007669"/>
    <property type="project" value="UniProtKB-KW"/>
</dbReference>
<dbReference type="AlphaFoldDB" id="A0A7S8IFJ2"/>
<dbReference type="GO" id="GO:0008270">
    <property type="term" value="F:zinc ion binding"/>
    <property type="evidence" value="ECO:0007669"/>
    <property type="project" value="InterPro"/>
</dbReference>
<dbReference type="KEGG" id="pmet:G4Y79_04525"/>
<evidence type="ECO:0000256" key="5">
    <source>
        <dbReference type="SAM" id="Phobius"/>
    </source>
</evidence>
<reference evidence="7 8" key="1">
    <citation type="submission" date="2020-02" db="EMBL/GenBank/DDBJ databases">
        <authorList>
            <person name="Zheng R.K."/>
            <person name="Sun C.M."/>
        </authorList>
    </citation>
    <scope>NUCLEOTIDE SEQUENCE [LARGE SCALE GENOMIC DNA]</scope>
    <source>
        <strain evidence="8">rifampicinis</strain>
    </source>
</reference>
<dbReference type="InterPro" id="IPR024079">
    <property type="entry name" value="MetalloPept_cat_dom_sf"/>
</dbReference>
<dbReference type="GO" id="GO:0031012">
    <property type="term" value="C:extracellular matrix"/>
    <property type="evidence" value="ECO:0007669"/>
    <property type="project" value="InterPro"/>
</dbReference>
<dbReference type="Gene3D" id="3.40.390.10">
    <property type="entry name" value="Collagenase (Catalytic Domain)"/>
    <property type="match status" value="1"/>
</dbReference>
<dbReference type="EMBL" id="CP062983">
    <property type="protein sequence ID" value="QPC83652.1"/>
    <property type="molecule type" value="Genomic_DNA"/>
</dbReference>
<dbReference type="GO" id="GO:0004222">
    <property type="term" value="F:metalloendopeptidase activity"/>
    <property type="evidence" value="ECO:0007669"/>
    <property type="project" value="InterPro"/>
</dbReference>
<evidence type="ECO:0000313" key="8">
    <source>
        <dbReference type="Proteomes" id="UP000594468"/>
    </source>
</evidence>
<sequence>MTDRKLSTLYAQAEQYLARGEPLIVLNLLETIQTSYSASNTFLTNVSPHPRPNIEYQYLSSEESLDLQALRFQAYDMIYCTSTDRAARETAYALAHEAIVYVMTHHQGRYQNLVARYQESYEPKAKNIKIGKARARQQRRMQRRARYRSSPARQLTLALTLVSVTIVLLMMLLNRWGIPIPLPTPISAVGTMKQPTFTLSPEARATELSIAVAPTAITRIEPLPTLTPSSVLSVQTSGGIADQVLVQPNDTFNPVNMRFYRLPIHVYARSLDDEWDIALSSALLQVQQAISITRVPSPAQADIIVEVVSETTYTMQDCPLPEEVLGCGWIIAVRQNSSSTQVDAYDYRGFVRIIETAPNPPGIMLHELLHALGLRHSDIRGDIMFPFFGSDSSMSEHDLALLRALYHQ</sequence>
<gene>
    <name evidence="7" type="ORF">G4Y79_04525</name>
</gene>
<keyword evidence="5" id="KW-0812">Transmembrane</keyword>
<feature type="transmembrane region" description="Helical" evidence="5">
    <location>
        <begin position="155"/>
        <end position="173"/>
    </location>
</feature>
<feature type="domain" description="Peptidase metallopeptidase" evidence="6">
    <location>
        <begin position="256"/>
        <end position="408"/>
    </location>
</feature>
<accession>A0A7S8IFJ2</accession>
<dbReference type="Pfam" id="PF00413">
    <property type="entry name" value="Peptidase_M10"/>
    <property type="match status" value="1"/>
</dbReference>
<keyword evidence="3" id="KW-0378">Hydrolase</keyword>
<evidence type="ECO:0000256" key="3">
    <source>
        <dbReference type="ARBA" id="ARBA00022801"/>
    </source>
</evidence>
<dbReference type="InterPro" id="IPR001818">
    <property type="entry name" value="Pept_M10_metallopeptidase"/>
</dbReference>
<keyword evidence="4" id="KW-0862">Zinc</keyword>
<dbReference type="Proteomes" id="UP000594468">
    <property type="component" value="Chromosome"/>
</dbReference>
<evidence type="ECO:0000256" key="4">
    <source>
        <dbReference type="ARBA" id="ARBA00022833"/>
    </source>
</evidence>
<protein>
    <submittedName>
        <fullName evidence="7">Matrixin family metalloprotease</fullName>
    </submittedName>
</protein>
<keyword evidence="2" id="KW-0479">Metal-binding</keyword>
<keyword evidence="5" id="KW-1133">Transmembrane helix</keyword>
<keyword evidence="8" id="KW-1185">Reference proteome</keyword>
<evidence type="ECO:0000259" key="6">
    <source>
        <dbReference type="SMART" id="SM00235"/>
    </source>
</evidence>
<dbReference type="SUPFAM" id="SSF55486">
    <property type="entry name" value="Metalloproteases ('zincins'), catalytic domain"/>
    <property type="match status" value="1"/>
</dbReference>
<proteinExistence type="predicted"/>
<dbReference type="SMART" id="SM00235">
    <property type="entry name" value="ZnMc"/>
    <property type="match status" value="1"/>
</dbReference>